<reference evidence="2 3" key="1">
    <citation type="journal article" date="2017" name="ISME J.">
        <title>Potential for microbial H2 and metal transformations associated with novel bacteria and archaea in deep terrestrial subsurface sediments.</title>
        <authorList>
            <person name="Hernsdorf A.W."/>
            <person name="Amano Y."/>
            <person name="Miyakawa K."/>
            <person name="Ise K."/>
            <person name="Suzuki Y."/>
            <person name="Anantharaman K."/>
            <person name="Probst A."/>
            <person name="Burstein D."/>
            <person name="Thomas B.C."/>
            <person name="Banfield J.F."/>
        </authorList>
    </citation>
    <scope>NUCLEOTIDE SEQUENCE [LARGE SCALE GENOMIC DNA]</scope>
    <source>
        <strain evidence="2">HGW-Actinobacteria-3</strain>
    </source>
</reference>
<evidence type="ECO:0000259" key="1">
    <source>
        <dbReference type="PROSITE" id="PS51379"/>
    </source>
</evidence>
<dbReference type="AlphaFoldDB" id="A0A2N3G5G9"/>
<feature type="domain" description="4Fe-4S ferredoxin-type" evidence="1">
    <location>
        <begin position="207"/>
        <end position="239"/>
    </location>
</feature>
<gene>
    <name evidence="2" type="ORF">CVT63_05280</name>
</gene>
<protein>
    <recommendedName>
        <fullName evidence="1">4Fe-4S ferredoxin-type domain-containing protein</fullName>
    </recommendedName>
</protein>
<evidence type="ECO:0000313" key="3">
    <source>
        <dbReference type="Proteomes" id="UP000233654"/>
    </source>
</evidence>
<organism evidence="2 3">
    <name type="scientific">Candidatus Anoxymicrobium japonicum</name>
    <dbReference type="NCBI Taxonomy" id="2013648"/>
    <lineage>
        <taxon>Bacteria</taxon>
        <taxon>Bacillati</taxon>
        <taxon>Actinomycetota</taxon>
        <taxon>Candidatus Geothermincolia</taxon>
        <taxon>Candidatus Geothermincolales</taxon>
        <taxon>Candidatus Anoxymicrobiaceae</taxon>
        <taxon>Candidatus Anoxymicrobium</taxon>
    </lineage>
</organism>
<dbReference type="SUPFAM" id="SSF54862">
    <property type="entry name" value="4Fe-4S ferredoxins"/>
    <property type="match status" value="1"/>
</dbReference>
<dbReference type="Proteomes" id="UP000233654">
    <property type="component" value="Unassembled WGS sequence"/>
</dbReference>
<proteinExistence type="predicted"/>
<comment type="caution">
    <text evidence="2">The sequence shown here is derived from an EMBL/GenBank/DDBJ whole genome shotgun (WGS) entry which is preliminary data.</text>
</comment>
<name>A0A2N3G5G9_9ACTN</name>
<dbReference type="Gene3D" id="3.30.70.20">
    <property type="match status" value="1"/>
</dbReference>
<sequence length="284" mass="31627">MIHLARALAIIPAILIAHVSHGPTLEQSIPKPIMRILSRYEHLGMRALDFLAMSNWIYKHKILRRGVEWLSDKVTGQINGEVITLEEAREMVASICDAGYTIATGTCPCRRARNEISDEIPNDTDMVFGDWAEHYMKNYPDFYRKIDLIEAKHLLKEFDRHGFIHQVYGFARKGGAAYAICNCDKSVCIPLHAQKTRGFQSFRKGRSEAVIDASACKGVDECGVCIARCPFDARLAGDNGKAMVKEGACFGCGLCVKTCKGKATALVRRKGAQAQLIFARDFIK</sequence>
<dbReference type="EMBL" id="PHEX01000041">
    <property type="protein sequence ID" value="PKQ27953.1"/>
    <property type="molecule type" value="Genomic_DNA"/>
</dbReference>
<feature type="domain" description="4Fe-4S ferredoxin-type" evidence="1">
    <location>
        <begin position="240"/>
        <end position="269"/>
    </location>
</feature>
<dbReference type="InterPro" id="IPR017896">
    <property type="entry name" value="4Fe4S_Fe-S-bd"/>
</dbReference>
<accession>A0A2N3G5G9</accession>
<evidence type="ECO:0000313" key="2">
    <source>
        <dbReference type="EMBL" id="PKQ27953.1"/>
    </source>
</evidence>
<dbReference type="PROSITE" id="PS51379">
    <property type="entry name" value="4FE4S_FER_2"/>
    <property type="match status" value="2"/>
</dbReference>